<dbReference type="Pfam" id="PF05277">
    <property type="entry name" value="DUF726"/>
    <property type="match status" value="1"/>
</dbReference>
<dbReference type="OrthoDB" id="277931at2759"/>
<keyword evidence="3" id="KW-0812">Transmembrane</keyword>
<gene>
    <name evidence="6" type="ORF">H310_00478</name>
</gene>
<proteinExistence type="inferred from homology"/>
<keyword evidence="5" id="KW-0472">Membrane</keyword>
<evidence type="ECO:0000256" key="3">
    <source>
        <dbReference type="ARBA" id="ARBA00022692"/>
    </source>
</evidence>
<comment type="subcellular location">
    <subcellularLocation>
        <location evidence="1">Membrane</location>
        <topology evidence="1">Multi-pass membrane protein</topology>
    </subcellularLocation>
</comment>
<dbReference type="RefSeq" id="XP_008861506.1">
    <property type="nucleotide sequence ID" value="XM_008863284.1"/>
</dbReference>
<accession>A0A024UVW3</accession>
<name>A0A024UVW3_9STRA</name>
<dbReference type="AlphaFoldDB" id="A0A024UVW3"/>
<sequence length="421" mass="46062">MPNMDESTPSTTCETSLRFDECTAELINRGFLTQERWIELVNGDLVTARETVLSLIDDQLKQAVQLALSKQPTDQVLHSDIIAAAAGGLWGAASAWLKTTPILNPLPAPVRTTSLQAATSAPRSSQFLWDTAKEAALRSMETSRKIRTVDFLEVKRYCGDALTCDHVVIAINGFMTHGYKPSVNWEAIGRKRSVSGFVLLWEAGNAAEWDVFCNETSVHLETGQDDTIASHFTVGNPWNKAQNKAHQVGIVLAELLISQPVLLRGRKVTLVGHSLGSAVIHSCLQHLAAYNSNSNNTPIHLHQAVFFAAAFVPDHDFSTIAETVFQPNAAIPNRMLNVFSSQDHILMHLFSLVNMHIARPAAGCAAIKSNHVRNIDVSDIIPSTHESILGHSYEKFMDAIVDRLGTTLDLPYATVDPQAGE</sequence>
<evidence type="ECO:0000256" key="5">
    <source>
        <dbReference type="ARBA" id="ARBA00023136"/>
    </source>
</evidence>
<protein>
    <submittedName>
        <fullName evidence="6">Uncharacterized protein</fullName>
    </submittedName>
</protein>
<evidence type="ECO:0000256" key="4">
    <source>
        <dbReference type="ARBA" id="ARBA00022989"/>
    </source>
</evidence>
<keyword evidence="4" id="KW-1133">Transmembrane helix</keyword>
<evidence type="ECO:0000256" key="1">
    <source>
        <dbReference type="ARBA" id="ARBA00004141"/>
    </source>
</evidence>
<dbReference type="SUPFAM" id="SSF53474">
    <property type="entry name" value="alpha/beta-Hydrolases"/>
    <property type="match status" value="1"/>
</dbReference>
<dbReference type="InterPro" id="IPR007941">
    <property type="entry name" value="DUF726"/>
</dbReference>
<dbReference type="PANTHER" id="PTHR17920">
    <property type="entry name" value="TRANSMEMBRANE AND COILED-COIL DOMAIN-CONTAINING PROTEIN 4 TMCO4"/>
    <property type="match status" value="1"/>
</dbReference>
<dbReference type="InterPro" id="IPR029058">
    <property type="entry name" value="AB_hydrolase_fold"/>
</dbReference>
<dbReference type="GO" id="GO:0016020">
    <property type="term" value="C:membrane"/>
    <property type="evidence" value="ECO:0007669"/>
    <property type="project" value="UniProtKB-SubCell"/>
</dbReference>
<dbReference type="VEuPathDB" id="FungiDB:H310_00478"/>
<dbReference type="eggNOG" id="KOG2385">
    <property type="taxonomic scope" value="Eukaryota"/>
</dbReference>
<dbReference type="PANTHER" id="PTHR17920:SF22">
    <property type="entry name" value="DUF726 DOMAIN PROTEIN (AFU_ORTHOLOGUE AFUA_2G12860)"/>
    <property type="match status" value="1"/>
</dbReference>
<organism evidence="6">
    <name type="scientific">Aphanomyces invadans</name>
    <dbReference type="NCBI Taxonomy" id="157072"/>
    <lineage>
        <taxon>Eukaryota</taxon>
        <taxon>Sar</taxon>
        <taxon>Stramenopiles</taxon>
        <taxon>Oomycota</taxon>
        <taxon>Saprolegniomycetes</taxon>
        <taxon>Saprolegniales</taxon>
        <taxon>Verrucalvaceae</taxon>
        <taxon>Aphanomyces</taxon>
    </lineage>
</organism>
<comment type="similarity">
    <text evidence="2">Belongs to the TMCO4 family.</text>
</comment>
<evidence type="ECO:0000256" key="2">
    <source>
        <dbReference type="ARBA" id="ARBA00009824"/>
    </source>
</evidence>
<dbReference type="EMBL" id="KI913952">
    <property type="protein sequence ID" value="ETW10095.1"/>
    <property type="molecule type" value="Genomic_DNA"/>
</dbReference>
<evidence type="ECO:0000313" key="6">
    <source>
        <dbReference type="EMBL" id="ETW10095.1"/>
    </source>
</evidence>
<dbReference type="GeneID" id="20077528"/>
<reference evidence="6" key="1">
    <citation type="submission" date="2013-12" db="EMBL/GenBank/DDBJ databases">
        <title>The Genome Sequence of Aphanomyces invadans NJM9701.</title>
        <authorList>
            <consortium name="The Broad Institute Genomics Platform"/>
            <person name="Russ C."/>
            <person name="Tyler B."/>
            <person name="van West P."/>
            <person name="Dieguez-Uribeondo J."/>
            <person name="Young S.K."/>
            <person name="Zeng Q."/>
            <person name="Gargeya S."/>
            <person name="Fitzgerald M."/>
            <person name="Abouelleil A."/>
            <person name="Alvarado L."/>
            <person name="Chapman S.B."/>
            <person name="Gainer-Dewar J."/>
            <person name="Goldberg J."/>
            <person name="Griggs A."/>
            <person name="Gujja S."/>
            <person name="Hansen M."/>
            <person name="Howarth C."/>
            <person name="Imamovic A."/>
            <person name="Ireland A."/>
            <person name="Larimer J."/>
            <person name="McCowan C."/>
            <person name="Murphy C."/>
            <person name="Pearson M."/>
            <person name="Poon T.W."/>
            <person name="Priest M."/>
            <person name="Roberts A."/>
            <person name="Saif S."/>
            <person name="Shea T."/>
            <person name="Sykes S."/>
            <person name="Wortman J."/>
            <person name="Nusbaum C."/>
            <person name="Birren B."/>
        </authorList>
    </citation>
    <scope>NUCLEOTIDE SEQUENCE [LARGE SCALE GENOMIC DNA]</scope>
    <source>
        <strain evidence="6">NJM9701</strain>
    </source>
</reference>